<reference evidence="2" key="1">
    <citation type="journal article" date="2019" name="Int. J. Syst. Evol. Microbiol.">
        <title>The Global Catalogue of Microorganisms (GCM) 10K type strain sequencing project: providing services to taxonomists for standard genome sequencing and annotation.</title>
        <authorList>
            <consortium name="The Broad Institute Genomics Platform"/>
            <consortium name="The Broad Institute Genome Sequencing Center for Infectious Disease"/>
            <person name="Wu L."/>
            <person name="Ma J."/>
        </authorList>
    </citation>
    <scope>NUCLEOTIDE SEQUENCE [LARGE SCALE GENOMIC DNA]</scope>
    <source>
        <strain evidence="2">KCTC 42875</strain>
    </source>
</reference>
<dbReference type="Proteomes" id="UP001595740">
    <property type="component" value="Unassembled WGS sequence"/>
</dbReference>
<dbReference type="Gene3D" id="3.40.1000.10">
    <property type="entry name" value="Mog1/PsbP, alpha/beta/alpha sandwich"/>
    <property type="match status" value="1"/>
</dbReference>
<dbReference type="RefSeq" id="WP_386760251.1">
    <property type="nucleotide sequence ID" value="NZ_JBHRXK010000016.1"/>
</dbReference>
<proteinExistence type="predicted"/>
<protein>
    <recommendedName>
        <fullName evidence="3">DUF3805 domain-containing protein</fullName>
    </recommendedName>
</protein>
<sequence length="133" mass="15046">MKNFVNAQTWSASLPDGWTHSSDNECITFVGPEDIGALQISSYKKDQLVKDQDLTDFAEDHLEAGARPTTVTFGKYTGFRIAFAVDDFFWQLWYLRQDSQMLFVSYNCPIADRTHEDREVLELLSSLAPQGGA</sequence>
<keyword evidence="2" id="KW-1185">Reference proteome</keyword>
<dbReference type="EMBL" id="JBHRXK010000016">
    <property type="protein sequence ID" value="MFC3552490.1"/>
    <property type="molecule type" value="Genomic_DNA"/>
</dbReference>
<evidence type="ECO:0000313" key="1">
    <source>
        <dbReference type="EMBL" id="MFC3552490.1"/>
    </source>
</evidence>
<comment type="caution">
    <text evidence="1">The sequence shown here is derived from an EMBL/GenBank/DDBJ whole genome shotgun (WGS) entry which is preliminary data.</text>
</comment>
<gene>
    <name evidence="1" type="ORF">ACFOLC_15910</name>
</gene>
<accession>A0ABV7RT06</accession>
<evidence type="ECO:0008006" key="3">
    <source>
        <dbReference type="Google" id="ProtNLM"/>
    </source>
</evidence>
<organism evidence="1 2">
    <name type="scientific">Lysobacter cavernae</name>
    <dbReference type="NCBI Taxonomy" id="1685901"/>
    <lineage>
        <taxon>Bacteria</taxon>
        <taxon>Pseudomonadati</taxon>
        <taxon>Pseudomonadota</taxon>
        <taxon>Gammaproteobacteria</taxon>
        <taxon>Lysobacterales</taxon>
        <taxon>Lysobacteraceae</taxon>
        <taxon>Lysobacter</taxon>
    </lineage>
</organism>
<evidence type="ECO:0000313" key="2">
    <source>
        <dbReference type="Proteomes" id="UP001595740"/>
    </source>
</evidence>
<name>A0ABV7RT06_9GAMM</name>